<keyword evidence="3" id="KW-1185">Reference proteome</keyword>
<feature type="domain" description="Glycosyl hydrolase family 13 catalytic" evidence="1">
    <location>
        <begin position="5"/>
        <end position="421"/>
    </location>
</feature>
<dbReference type="Gene3D" id="1.10.150.200">
    <property type="entry name" value="Maltooligosyl trehalose synthase, domain 3"/>
    <property type="match status" value="1"/>
</dbReference>
<dbReference type="InterPro" id="IPR017853">
    <property type="entry name" value="GH"/>
</dbReference>
<proteinExistence type="predicted"/>
<accession>A0A5Q0CC70</accession>
<protein>
    <submittedName>
        <fullName evidence="2">Malto-oligosyltrehalose synthase</fullName>
    </submittedName>
</protein>
<dbReference type="PANTHER" id="PTHR10357">
    <property type="entry name" value="ALPHA-AMYLASE FAMILY MEMBER"/>
    <property type="match status" value="1"/>
</dbReference>
<organism evidence="2 3">
    <name type="scientific">Rhizobium grahamii</name>
    <dbReference type="NCBI Taxonomy" id="1120045"/>
    <lineage>
        <taxon>Bacteria</taxon>
        <taxon>Pseudomonadati</taxon>
        <taxon>Pseudomonadota</taxon>
        <taxon>Alphaproteobacteria</taxon>
        <taxon>Hyphomicrobiales</taxon>
        <taxon>Rhizobiaceae</taxon>
        <taxon>Rhizobium/Agrobacterium group</taxon>
        <taxon>Rhizobium</taxon>
    </lineage>
</organism>
<dbReference type="OrthoDB" id="9761577at2"/>
<dbReference type="Pfam" id="PF00128">
    <property type="entry name" value="Alpha-amylase"/>
    <property type="match status" value="1"/>
</dbReference>
<dbReference type="PANTHER" id="PTHR10357:SF216">
    <property type="entry name" value="MALTOOLIGOSYL TREHALOSE SYNTHASE-RELATED"/>
    <property type="match status" value="1"/>
</dbReference>
<dbReference type="AlphaFoldDB" id="A0A5Q0CC70"/>
<dbReference type="GO" id="GO:0005992">
    <property type="term" value="P:trehalose biosynthetic process"/>
    <property type="evidence" value="ECO:0007669"/>
    <property type="project" value="TreeGrafter"/>
</dbReference>
<dbReference type="SUPFAM" id="SSF51445">
    <property type="entry name" value="(Trans)glycosidases"/>
    <property type="match status" value="1"/>
</dbReference>
<dbReference type="RefSeq" id="WP_153273399.1">
    <property type="nucleotide sequence ID" value="NZ_CP043499.1"/>
</dbReference>
<gene>
    <name evidence="2" type="primary">treY</name>
    <name evidence="2" type="ORF">FZ934_24590</name>
</gene>
<dbReference type="Gene3D" id="1.10.10.470">
    <property type="entry name" value="Maltooligosyl trehalose synthase, domain 4"/>
    <property type="match status" value="1"/>
</dbReference>
<geneLocation type="plasmid" evidence="2 3">
    <name>unnamed</name>
</geneLocation>
<dbReference type="GO" id="GO:0047470">
    <property type="term" value="F:(1,4)-alpha-D-glucan 1-alpha-D-glucosylmutase activity"/>
    <property type="evidence" value="ECO:0007669"/>
    <property type="project" value="TreeGrafter"/>
</dbReference>
<dbReference type="Proteomes" id="UP000326881">
    <property type="component" value="Plasmid unnamed"/>
</dbReference>
<reference evidence="2 3" key="1">
    <citation type="submission" date="2019-08" db="EMBL/GenBank/DDBJ databases">
        <title>Prosopis cineraria nodule microbiome.</title>
        <authorList>
            <person name="Ali R."/>
            <person name="Chaluvadi S.R."/>
            <person name="Wang X."/>
        </authorList>
    </citation>
    <scope>NUCLEOTIDE SEQUENCE [LARGE SCALE GENOMIC DNA]</scope>
    <source>
        <strain evidence="2 3">BG7</strain>
        <plasmid evidence="2 3">unnamed</plasmid>
    </source>
</reference>
<evidence type="ECO:0000313" key="2">
    <source>
        <dbReference type="EMBL" id="QFY63436.1"/>
    </source>
</evidence>
<dbReference type="Gene3D" id="3.30.1590.10">
    <property type="entry name" value="Maltooligosyl trehalose synthase, domain 2"/>
    <property type="match status" value="1"/>
</dbReference>
<dbReference type="CDD" id="cd11336">
    <property type="entry name" value="AmyAc_MTSase"/>
    <property type="match status" value="1"/>
</dbReference>
<evidence type="ECO:0000313" key="3">
    <source>
        <dbReference type="Proteomes" id="UP000326881"/>
    </source>
</evidence>
<dbReference type="KEGG" id="rgr:FZ934_24590"/>
<dbReference type="InterPro" id="IPR012767">
    <property type="entry name" value="Trehalose_TreY"/>
</dbReference>
<dbReference type="GO" id="GO:0030980">
    <property type="term" value="P:alpha-glucan catabolic process"/>
    <property type="evidence" value="ECO:0007669"/>
    <property type="project" value="TreeGrafter"/>
</dbReference>
<evidence type="ECO:0000259" key="1">
    <source>
        <dbReference type="SMART" id="SM00642"/>
    </source>
</evidence>
<dbReference type="InterPro" id="IPR006047">
    <property type="entry name" value="GH13_cat_dom"/>
</dbReference>
<name>A0A5Q0CC70_9HYPH</name>
<dbReference type="SMART" id="SM00642">
    <property type="entry name" value="Aamy"/>
    <property type="match status" value="1"/>
</dbReference>
<keyword evidence="2" id="KW-0614">Plasmid</keyword>
<dbReference type="NCBIfam" id="TIGR02401">
    <property type="entry name" value="trehalose_TreY"/>
    <property type="match status" value="1"/>
</dbReference>
<sequence length="832" mass="92625">MPIPTATYRLQFRNGMTFSDAVGSVPYLKSLGISHLYASPIFTATSGSTHGYDIVDPNNVDPAIGGREGFDQLVAALKSSGLQLILDIVPNHMAASLENRWWDSVLQFGKSSPYASFFDIDWTRRITLPVLDRPFEEAVASGLIGLARHQATGEPRLTYYDQFYPLDPQSVAEIERLAGDEQSPGKLSTDASLLNALHQRQHWQLIDWKGAAEKLSYRRFFEVTGLVGVRVEDQEVFDRTHRLVIDLVRSGSVQGLRIDHVDGLADPADYLAKLRAAVGEETYILVEKIVARDENLPANWPVAGTTGYEVIASLGPLFIDRDGLETLDTAYRAIAPAQAAFAAVLNKAKQMMVRQNFTGERARLCELASAVLPDVPRETLDRAITDILVAFQVYRTYGTTGSLEGNDRDLLETVLGRASAASDVSDVINSIGRILLAPRVGAATELRRRMQQLTGPVIAKAMEDTAFYRYNRLLALNEVGCDPDITGDSRHDFHEAMRNRARTQPQGLTTTATHDTKRGEDARARLYGLTEHAEQWVAGFERWQRINRQFVSGSADQPWPDTNTQWMLYQALAGAWPEFPDTIDEGFRDRFKAYAEKAVREAKTHTDWGQPNKHYEAAVLNLAEGLLSDENTTFRADFQNLMTLLITAGHLNSLSQTLIKLTIPGVPDIYQGAEQADLSLVDPDNRRPVDFQRLRTDLQTQPSGNRSPWQRKQAMIATISALRQDRAELFSRGSYQPLAVSGPRRDNLIAFARQDGTQFSITLAPRLLSRHVDPKTLKTTSDFWADTSLELPLTIAGRRRDLFGDAGIVDGPTIDLDALFRNQPYALLISVD</sequence>
<dbReference type="EMBL" id="CP043499">
    <property type="protein sequence ID" value="QFY63436.1"/>
    <property type="molecule type" value="Genomic_DNA"/>
</dbReference>
<dbReference type="Gene3D" id="3.20.20.80">
    <property type="entry name" value="Glycosidases"/>
    <property type="match status" value="1"/>
</dbReference>
<dbReference type="InterPro" id="IPR013797">
    <property type="entry name" value="Maltooligo_trehalose_synth_4"/>
</dbReference>